<protein>
    <submittedName>
        <fullName evidence="2">Uncharacterized protein</fullName>
    </submittedName>
</protein>
<evidence type="ECO:0000313" key="2">
    <source>
        <dbReference type="EMBL" id="SDZ48017.1"/>
    </source>
</evidence>
<evidence type="ECO:0000256" key="1">
    <source>
        <dbReference type="SAM" id="Phobius"/>
    </source>
</evidence>
<keyword evidence="1" id="KW-1133">Transmembrane helix</keyword>
<evidence type="ECO:0000313" key="3">
    <source>
        <dbReference type="Proteomes" id="UP000199663"/>
    </source>
</evidence>
<comment type="caution">
    <text evidence="2">The sequence shown here is derived from an EMBL/GenBank/DDBJ whole genome shotgun (WGS) entry which is preliminary data.</text>
</comment>
<organism evidence="2 3">
    <name type="scientific">Rhodonellum ikkaensis</name>
    <dbReference type="NCBI Taxonomy" id="336829"/>
    <lineage>
        <taxon>Bacteria</taxon>
        <taxon>Pseudomonadati</taxon>
        <taxon>Bacteroidota</taxon>
        <taxon>Cytophagia</taxon>
        <taxon>Cytophagales</taxon>
        <taxon>Cytophagaceae</taxon>
        <taxon>Rhodonellum</taxon>
    </lineage>
</organism>
<keyword evidence="1" id="KW-0812">Transmembrane</keyword>
<name>A0A1H3TDJ0_9BACT</name>
<keyword evidence="3" id="KW-1185">Reference proteome</keyword>
<feature type="transmembrane region" description="Helical" evidence="1">
    <location>
        <begin position="7"/>
        <end position="28"/>
    </location>
</feature>
<reference evidence="2 3" key="1">
    <citation type="submission" date="2016-10" db="EMBL/GenBank/DDBJ databases">
        <authorList>
            <person name="Varghese N."/>
            <person name="Submissions S."/>
        </authorList>
    </citation>
    <scope>NUCLEOTIDE SEQUENCE [LARGE SCALE GENOMIC DNA]</scope>
    <source>
        <strain evidence="2 3">DSM 17997</strain>
    </source>
</reference>
<accession>A0A1H3TDJ0</accession>
<sequence length="63" mass="7555">MKDKCTFYAIFIIIPEIYRYAISMFIAFPHFGFSEKNPMSQTYFCINPRFDKNPAISRLNHRL</sequence>
<proteinExistence type="predicted"/>
<keyword evidence="1" id="KW-0472">Membrane</keyword>
<dbReference type="EMBL" id="FNQC01000016">
    <property type="protein sequence ID" value="SDZ48017.1"/>
    <property type="molecule type" value="Genomic_DNA"/>
</dbReference>
<gene>
    <name evidence="2" type="ORF">SAMN05444412_11694</name>
</gene>
<dbReference type="Proteomes" id="UP000199663">
    <property type="component" value="Unassembled WGS sequence"/>
</dbReference>